<feature type="region of interest" description="Disordered" evidence="1">
    <location>
        <begin position="61"/>
        <end position="100"/>
    </location>
</feature>
<feature type="region of interest" description="Disordered" evidence="1">
    <location>
        <begin position="454"/>
        <end position="480"/>
    </location>
</feature>
<dbReference type="RefSeq" id="WP_184584298.1">
    <property type="nucleotide sequence ID" value="NZ_JACHJT010000002.1"/>
</dbReference>
<name>A0A7W7W6B1_9ACTN</name>
<dbReference type="AlphaFoldDB" id="A0A7W7W6B1"/>
<feature type="compositionally biased region" description="Low complexity" evidence="1">
    <location>
        <begin position="76"/>
        <end position="93"/>
    </location>
</feature>
<reference evidence="3 4" key="1">
    <citation type="submission" date="2020-08" db="EMBL/GenBank/DDBJ databases">
        <title>Sequencing the genomes of 1000 actinobacteria strains.</title>
        <authorList>
            <person name="Klenk H.-P."/>
        </authorList>
    </citation>
    <scope>NUCLEOTIDE SEQUENCE [LARGE SCALE GENOMIC DNA]</scope>
    <source>
        <strain evidence="3 4">DSM 102030</strain>
    </source>
</reference>
<feature type="compositionally biased region" description="Basic and acidic residues" evidence="1">
    <location>
        <begin position="245"/>
        <end position="264"/>
    </location>
</feature>
<feature type="compositionally biased region" description="Polar residues" evidence="1">
    <location>
        <begin position="223"/>
        <end position="242"/>
    </location>
</feature>
<feature type="region of interest" description="Disordered" evidence="1">
    <location>
        <begin position="221"/>
        <end position="271"/>
    </location>
</feature>
<evidence type="ECO:0000259" key="2">
    <source>
        <dbReference type="Pfam" id="PF20573"/>
    </source>
</evidence>
<sequence length="480" mass="51858">MLRRIHVPDRGASFTEYAAVLLLVAAILIGVSTTGLHTRVAGTISYALDCVAGKADNCGGPRVTDQAGKPSPGSDPETGSTPSAPTTSGDPPTQYFDVDNDGPRRSYECGAWQRVCDWGQGAASEANDIVVDTWDGIQGTACLVHICNNEEFRGTWGGVRDSFVTTVTDPWGAAQDAYESWADGPIEDHNNAYDDRSTARTVVLGAASIFGLGLTRFLPTKPKSGTGQTHLNGTRTAANNGNLRAAERHADRAEEAAQDSERAAEANPDDYDLQEQAEQDRRAADDAAALIPVARARELLISTPNGRRINRELNELGVEIEFVDDAGGADGFYRSSDNTIRINSEFADTPWPAVVIAHEAHHATNHSSLPTVHEASREEFTTAWLRDEAEAQAAGYAFADELRAQGRRIPETPQESMYVSLYEEALERSRDDGLSNEQARARAEEEAVDGMAEYIGDAPVPGGGTYRDQFEESWDLARGD</sequence>
<feature type="domain" description="DUF6782" evidence="2">
    <location>
        <begin position="307"/>
        <end position="439"/>
    </location>
</feature>
<feature type="region of interest" description="Disordered" evidence="1">
    <location>
        <begin position="428"/>
        <end position="447"/>
    </location>
</feature>
<dbReference type="Pfam" id="PF20573">
    <property type="entry name" value="DUF6782"/>
    <property type="match status" value="1"/>
</dbReference>
<dbReference type="EMBL" id="JACHJT010000002">
    <property type="protein sequence ID" value="MBB4934724.1"/>
    <property type="molecule type" value="Genomic_DNA"/>
</dbReference>
<dbReference type="InterPro" id="IPR046709">
    <property type="entry name" value="DUF6782"/>
</dbReference>
<comment type="caution">
    <text evidence="3">The sequence shown here is derived from an EMBL/GenBank/DDBJ whole genome shotgun (WGS) entry which is preliminary data.</text>
</comment>
<evidence type="ECO:0000313" key="3">
    <source>
        <dbReference type="EMBL" id="MBB4934724.1"/>
    </source>
</evidence>
<evidence type="ECO:0000256" key="1">
    <source>
        <dbReference type="SAM" id="MobiDB-lite"/>
    </source>
</evidence>
<keyword evidence="4" id="KW-1185">Reference proteome</keyword>
<proteinExistence type="predicted"/>
<protein>
    <submittedName>
        <fullName evidence="3">Flp pilus assembly pilin Flp</fullName>
    </submittedName>
</protein>
<dbReference type="Proteomes" id="UP000523007">
    <property type="component" value="Unassembled WGS sequence"/>
</dbReference>
<feature type="compositionally biased region" description="Basic and acidic residues" evidence="1">
    <location>
        <begin position="428"/>
        <end position="445"/>
    </location>
</feature>
<gene>
    <name evidence="3" type="ORF">F4561_005618</name>
</gene>
<accession>A0A7W7W6B1</accession>
<evidence type="ECO:0000313" key="4">
    <source>
        <dbReference type="Proteomes" id="UP000523007"/>
    </source>
</evidence>
<organism evidence="3 4">
    <name type="scientific">Lipingzhangella halophila</name>
    <dbReference type="NCBI Taxonomy" id="1783352"/>
    <lineage>
        <taxon>Bacteria</taxon>
        <taxon>Bacillati</taxon>
        <taxon>Actinomycetota</taxon>
        <taxon>Actinomycetes</taxon>
        <taxon>Streptosporangiales</taxon>
        <taxon>Nocardiopsidaceae</taxon>
        <taxon>Lipingzhangella</taxon>
    </lineage>
</organism>